<dbReference type="AlphaFoldDB" id="A0A060XUZ3"/>
<dbReference type="PaxDb" id="8022-A0A060XUZ3"/>
<dbReference type="EMBL" id="FR905682">
    <property type="protein sequence ID" value="CDQ80954.1"/>
    <property type="molecule type" value="Genomic_DNA"/>
</dbReference>
<dbReference type="Proteomes" id="UP000193380">
    <property type="component" value="Unassembled WGS sequence"/>
</dbReference>
<sequence>MCMWNMSIYLRKNNTVAAEKECELARSGIFCRVNACDPTGTKCTWQQLNMKYKNFLQTDLTSIIANTKKAEGRKTGGGPQSKQWVTYC</sequence>
<evidence type="ECO:0000313" key="2">
    <source>
        <dbReference type="Proteomes" id="UP000193380"/>
    </source>
</evidence>
<proteinExistence type="predicted"/>
<gene>
    <name evidence="1" type="ORF">GSONMT00027985001</name>
</gene>
<evidence type="ECO:0000313" key="1">
    <source>
        <dbReference type="EMBL" id="CDQ80954.1"/>
    </source>
</evidence>
<accession>A0A060XUZ3</accession>
<organism evidence="1 2">
    <name type="scientific">Oncorhynchus mykiss</name>
    <name type="common">Rainbow trout</name>
    <name type="synonym">Salmo gairdneri</name>
    <dbReference type="NCBI Taxonomy" id="8022"/>
    <lineage>
        <taxon>Eukaryota</taxon>
        <taxon>Metazoa</taxon>
        <taxon>Chordata</taxon>
        <taxon>Craniata</taxon>
        <taxon>Vertebrata</taxon>
        <taxon>Euteleostomi</taxon>
        <taxon>Actinopterygii</taxon>
        <taxon>Neopterygii</taxon>
        <taxon>Teleostei</taxon>
        <taxon>Protacanthopterygii</taxon>
        <taxon>Salmoniformes</taxon>
        <taxon>Salmonidae</taxon>
        <taxon>Salmoninae</taxon>
        <taxon>Oncorhynchus</taxon>
    </lineage>
</organism>
<protein>
    <submittedName>
        <fullName evidence="1">Uncharacterized protein</fullName>
    </submittedName>
</protein>
<reference evidence="1" key="1">
    <citation type="journal article" date="2014" name="Nat. Commun.">
        <title>The rainbow trout genome provides novel insights into evolution after whole-genome duplication in vertebrates.</title>
        <authorList>
            <person name="Berthelot C."/>
            <person name="Brunet F."/>
            <person name="Chalopin D."/>
            <person name="Juanchich A."/>
            <person name="Bernard M."/>
            <person name="Noel B."/>
            <person name="Bento P."/>
            <person name="Da Silva C."/>
            <person name="Labadie K."/>
            <person name="Alberti A."/>
            <person name="Aury J.M."/>
            <person name="Louis A."/>
            <person name="Dehais P."/>
            <person name="Bardou P."/>
            <person name="Montfort J."/>
            <person name="Klopp C."/>
            <person name="Cabau C."/>
            <person name="Gaspin C."/>
            <person name="Thorgaard G.H."/>
            <person name="Boussaha M."/>
            <person name="Quillet E."/>
            <person name="Guyomard R."/>
            <person name="Galiana D."/>
            <person name="Bobe J."/>
            <person name="Volff J.N."/>
            <person name="Genet C."/>
            <person name="Wincker P."/>
            <person name="Jaillon O."/>
            <person name="Roest Crollius H."/>
            <person name="Guiguen Y."/>
        </authorList>
    </citation>
    <scope>NUCLEOTIDE SEQUENCE [LARGE SCALE GENOMIC DNA]</scope>
</reference>
<reference evidence="1" key="2">
    <citation type="submission" date="2014-03" db="EMBL/GenBank/DDBJ databases">
        <authorList>
            <person name="Genoscope - CEA"/>
        </authorList>
    </citation>
    <scope>NUCLEOTIDE SEQUENCE</scope>
</reference>
<name>A0A060XUZ3_ONCMY</name>